<evidence type="ECO:0000256" key="1">
    <source>
        <dbReference type="ARBA" id="ARBA00007626"/>
    </source>
</evidence>
<proteinExistence type="inferred from homology"/>
<comment type="caution">
    <text evidence="3">The sequence shown here is derived from an EMBL/GenBank/DDBJ whole genome shotgun (WGS) entry which is preliminary data.</text>
</comment>
<keyword evidence="4" id="KW-1185">Reference proteome</keyword>
<evidence type="ECO:0000256" key="2">
    <source>
        <dbReference type="ARBA" id="ARBA00022737"/>
    </source>
</evidence>
<dbReference type="Gene3D" id="1.25.40.10">
    <property type="entry name" value="Tetratricopeptide repeat domain"/>
    <property type="match status" value="1"/>
</dbReference>
<dbReference type="PANTHER" id="PTHR47939:SF5">
    <property type="entry name" value="PENTACOTRIPEPTIDE-REPEAT REGION OF PRORP DOMAIN-CONTAINING PROTEIN"/>
    <property type="match status" value="1"/>
</dbReference>
<evidence type="ECO:0008006" key="5">
    <source>
        <dbReference type="Google" id="ProtNLM"/>
    </source>
</evidence>
<accession>A0A9R1WE20</accession>
<dbReference type="EMBL" id="NBSK02000001">
    <property type="protein sequence ID" value="KAJ0225022.1"/>
    <property type="molecule type" value="Genomic_DNA"/>
</dbReference>
<evidence type="ECO:0000313" key="4">
    <source>
        <dbReference type="Proteomes" id="UP000235145"/>
    </source>
</evidence>
<protein>
    <recommendedName>
        <fullName evidence="5">Pentacotripeptide-repeat region of PRORP domain-containing protein</fullName>
    </recommendedName>
</protein>
<organism evidence="3 4">
    <name type="scientific">Lactuca sativa</name>
    <name type="common">Garden lettuce</name>
    <dbReference type="NCBI Taxonomy" id="4236"/>
    <lineage>
        <taxon>Eukaryota</taxon>
        <taxon>Viridiplantae</taxon>
        <taxon>Streptophyta</taxon>
        <taxon>Embryophyta</taxon>
        <taxon>Tracheophyta</taxon>
        <taxon>Spermatophyta</taxon>
        <taxon>Magnoliopsida</taxon>
        <taxon>eudicotyledons</taxon>
        <taxon>Gunneridae</taxon>
        <taxon>Pentapetalae</taxon>
        <taxon>asterids</taxon>
        <taxon>campanulids</taxon>
        <taxon>Asterales</taxon>
        <taxon>Asteraceae</taxon>
        <taxon>Cichorioideae</taxon>
        <taxon>Cichorieae</taxon>
        <taxon>Lactucinae</taxon>
        <taxon>Lactuca</taxon>
    </lineage>
</organism>
<dbReference type="NCBIfam" id="TIGR00756">
    <property type="entry name" value="PPR"/>
    <property type="match status" value="1"/>
</dbReference>
<dbReference type="InterPro" id="IPR011990">
    <property type="entry name" value="TPR-like_helical_dom_sf"/>
</dbReference>
<dbReference type="Proteomes" id="UP000235145">
    <property type="component" value="Unassembled WGS sequence"/>
</dbReference>
<keyword evidence="2" id="KW-0677">Repeat</keyword>
<dbReference type="PANTHER" id="PTHR47939">
    <property type="entry name" value="MEMBRANE-ASSOCIATED SALT-INDUCIBLE PROTEIN-LIKE"/>
    <property type="match status" value="1"/>
</dbReference>
<dbReference type="Pfam" id="PF01535">
    <property type="entry name" value="PPR"/>
    <property type="match status" value="1"/>
</dbReference>
<name>A0A9R1WE20_LACSA</name>
<reference evidence="3 4" key="1">
    <citation type="journal article" date="2017" name="Nat. Commun.">
        <title>Genome assembly with in vitro proximity ligation data and whole-genome triplication in lettuce.</title>
        <authorList>
            <person name="Reyes-Chin-Wo S."/>
            <person name="Wang Z."/>
            <person name="Yang X."/>
            <person name="Kozik A."/>
            <person name="Arikit S."/>
            <person name="Song C."/>
            <person name="Xia L."/>
            <person name="Froenicke L."/>
            <person name="Lavelle D.O."/>
            <person name="Truco M.J."/>
            <person name="Xia R."/>
            <person name="Zhu S."/>
            <person name="Xu C."/>
            <person name="Xu H."/>
            <person name="Xu X."/>
            <person name="Cox K."/>
            <person name="Korf I."/>
            <person name="Meyers B.C."/>
            <person name="Michelmore R.W."/>
        </authorList>
    </citation>
    <scope>NUCLEOTIDE SEQUENCE [LARGE SCALE GENOMIC DNA]</scope>
    <source>
        <strain evidence="4">cv. Salinas</strain>
        <tissue evidence="3">Seedlings</tissue>
    </source>
</reference>
<dbReference type="InterPro" id="IPR050667">
    <property type="entry name" value="PPR-containing_protein"/>
</dbReference>
<comment type="similarity">
    <text evidence="1">Belongs to the PPR family. P subfamily.</text>
</comment>
<dbReference type="InterPro" id="IPR002885">
    <property type="entry name" value="PPR_rpt"/>
</dbReference>
<sequence length="134" mass="15151">MDARSNNVINDVIDNTNWEVVNCKISDDLIDALTEENLTEAVNGLVEVYASAGKFKEVILTLSEMESRGVPVVSTRTCNFIMCQLIKQGKEDIVELLYRELKSYGMIPDVDTYAFLMYVICRKGCLKEAWNVNT</sequence>
<gene>
    <name evidence="3" type="ORF">LSAT_V11C100021520</name>
</gene>
<dbReference type="AlphaFoldDB" id="A0A9R1WE20"/>
<evidence type="ECO:0000313" key="3">
    <source>
        <dbReference type="EMBL" id="KAJ0225022.1"/>
    </source>
</evidence>